<reference evidence="1" key="1">
    <citation type="submission" date="2020-02" db="EMBL/GenBank/DDBJ databases">
        <authorList>
            <person name="Meier V. D."/>
        </authorList>
    </citation>
    <scope>NUCLEOTIDE SEQUENCE</scope>
    <source>
        <strain evidence="1">AVDCRST_MAG28</strain>
    </source>
</reference>
<evidence type="ECO:0008006" key="2">
    <source>
        <dbReference type="Google" id="ProtNLM"/>
    </source>
</evidence>
<organism evidence="1">
    <name type="scientific">uncultured Rubrobacteraceae bacterium</name>
    <dbReference type="NCBI Taxonomy" id="349277"/>
    <lineage>
        <taxon>Bacteria</taxon>
        <taxon>Bacillati</taxon>
        <taxon>Actinomycetota</taxon>
        <taxon>Rubrobacteria</taxon>
        <taxon>Rubrobacterales</taxon>
        <taxon>Rubrobacteraceae</taxon>
        <taxon>environmental samples</taxon>
    </lineage>
</organism>
<sequence>MGLVANWNPLKGVEYFVRAAALVRERMGEVEVVFAGARLATHEEYARRVDDLISSLGLRPAVRECGFVPSVAPVLADLDVLVMSSISEAASMPVLEAMGAGVPVVASEVGGVREILAAEPENPAGVIVPPASRKRWPRRSWTC</sequence>
<dbReference type="AlphaFoldDB" id="A0A6J4QI81"/>
<dbReference type="Pfam" id="PF13692">
    <property type="entry name" value="Glyco_trans_1_4"/>
    <property type="match status" value="1"/>
</dbReference>
<dbReference type="SUPFAM" id="SSF53756">
    <property type="entry name" value="UDP-Glycosyltransferase/glycogen phosphorylase"/>
    <property type="match status" value="1"/>
</dbReference>
<dbReference type="PANTHER" id="PTHR12526:SF608">
    <property type="entry name" value="PELF"/>
    <property type="match status" value="1"/>
</dbReference>
<name>A0A6J4QI81_9ACTN</name>
<dbReference type="Gene3D" id="3.40.50.2000">
    <property type="entry name" value="Glycogen Phosphorylase B"/>
    <property type="match status" value="1"/>
</dbReference>
<protein>
    <recommendedName>
        <fullName evidence="2">Glycosyl transferase family 1 domain-containing protein</fullName>
    </recommendedName>
</protein>
<dbReference type="PANTHER" id="PTHR12526">
    <property type="entry name" value="GLYCOSYLTRANSFERASE"/>
    <property type="match status" value="1"/>
</dbReference>
<proteinExistence type="predicted"/>
<evidence type="ECO:0000313" key="1">
    <source>
        <dbReference type="EMBL" id="CAA9441401.1"/>
    </source>
</evidence>
<accession>A0A6J4QI81</accession>
<dbReference type="EMBL" id="CADCVE010000010">
    <property type="protein sequence ID" value="CAA9441401.1"/>
    <property type="molecule type" value="Genomic_DNA"/>
</dbReference>
<gene>
    <name evidence="1" type="ORF">AVDCRST_MAG28-431</name>
</gene>